<organism evidence="1 2">
    <name type="scientific">Catharanthus roseus</name>
    <name type="common">Madagascar periwinkle</name>
    <name type="synonym">Vinca rosea</name>
    <dbReference type="NCBI Taxonomy" id="4058"/>
    <lineage>
        <taxon>Eukaryota</taxon>
        <taxon>Viridiplantae</taxon>
        <taxon>Streptophyta</taxon>
        <taxon>Embryophyta</taxon>
        <taxon>Tracheophyta</taxon>
        <taxon>Spermatophyta</taxon>
        <taxon>Magnoliopsida</taxon>
        <taxon>eudicotyledons</taxon>
        <taxon>Gunneridae</taxon>
        <taxon>Pentapetalae</taxon>
        <taxon>asterids</taxon>
        <taxon>lamiids</taxon>
        <taxon>Gentianales</taxon>
        <taxon>Apocynaceae</taxon>
        <taxon>Rauvolfioideae</taxon>
        <taxon>Vinceae</taxon>
        <taxon>Catharanthinae</taxon>
        <taxon>Catharanthus</taxon>
    </lineage>
</organism>
<accession>A0ACC0APP4</accession>
<proteinExistence type="predicted"/>
<sequence length="768" mass="84996">MKDDEELEMLLGEIPHAISLNLSNIHHHHHKHGHGSSDHHHDISFMTQKTNGILYGTGMGMYDDDTHGHNKHTCASPMSGFSLQSDGSSSSLFSGGYSLSDNGSPATPPLEERKSHSLSGTASYPNRLRMELKTTDSSVGKKSTDNVIDEISLSRNLDSMYIGDELEDSHLGLNAGKFFDHSSNGTMGLDLEQQGLPDNFRGAGFHDYGRYQFTIGGNPLNFDGDMGAGMVGLRHQYHQSTLLGSPYSYPLSRADELFSHLNIGNSAVNSQFPLAKGRSGHYYQMGIPVSNLFGTLARPSASDVVSCARRNGTNVFTENETFGMNSMPQSTPLMSHTNMDNLFHYHQPMATACDRYPLHVRMPHGSVEALRGEDSIILQGDLNYVIKKGYGCSKGNNSKGSYEAGASANQGRRSLLDACAQNAGNQESMRSLRPCCVFSLPSKCNSLAEARGYIYYMAKDQHGCRFLQRIFDEGTPQDVQIIFNEIIDHVVELMMNPFGNYLMQKLLEVCNEDQRMEILLRVTAKPGELIRISLNTHGTRVVQKLIETLKSKQQISLVISALEPGFLALIKDLNGNHVVQRCLQCLSSEDSKFIFVAAAKYCVDIATHQHGCCVLQRCISHSTGEHRENLIAEISANGLLLAQDAFGNYVVQFILELKMPSATTKLVSQFDGNYVHLSTQKFSSHVVEKCLLVCNKEVQSKIIHELLSATHFEQLLQDPHANYVIQTALKVSEGPLHNLLVDAIESHKAISRNSPYSKRIFSHKLLKK</sequence>
<keyword evidence="2" id="KW-1185">Reference proteome</keyword>
<reference evidence="2" key="1">
    <citation type="journal article" date="2023" name="Nat. Plants">
        <title>Single-cell RNA sequencing provides a high-resolution roadmap for understanding the multicellular compartmentation of specialized metabolism.</title>
        <authorList>
            <person name="Sun S."/>
            <person name="Shen X."/>
            <person name="Li Y."/>
            <person name="Li Y."/>
            <person name="Wang S."/>
            <person name="Li R."/>
            <person name="Zhang H."/>
            <person name="Shen G."/>
            <person name="Guo B."/>
            <person name="Wei J."/>
            <person name="Xu J."/>
            <person name="St-Pierre B."/>
            <person name="Chen S."/>
            <person name="Sun C."/>
        </authorList>
    </citation>
    <scope>NUCLEOTIDE SEQUENCE [LARGE SCALE GENOMIC DNA]</scope>
</reference>
<dbReference type="Proteomes" id="UP001060085">
    <property type="component" value="Linkage Group LG05"/>
</dbReference>
<comment type="caution">
    <text evidence="1">The sequence shown here is derived from an EMBL/GenBank/DDBJ whole genome shotgun (WGS) entry which is preliminary data.</text>
</comment>
<protein>
    <submittedName>
        <fullName evidence="1">Uncharacterized protein</fullName>
    </submittedName>
</protein>
<name>A0ACC0APP4_CATRO</name>
<dbReference type="EMBL" id="CM044705">
    <property type="protein sequence ID" value="KAI5661403.1"/>
    <property type="molecule type" value="Genomic_DNA"/>
</dbReference>
<evidence type="ECO:0000313" key="2">
    <source>
        <dbReference type="Proteomes" id="UP001060085"/>
    </source>
</evidence>
<gene>
    <name evidence="1" type="ORF">M9H77_20726</name>
</gene>
<evidence type="ECO:0000313" key="1">
    <source>
        <dbReference type="EMBL" id="KAI5661403.1"/>
    </source>
</evidence>